<dbReference type="GO" id="GO:0005634">
    <property type="term" value="C:nucleus"/>
    <property type="evidence" value="ECO:0007669"/>
    <property type="project" value="TreeGrafter"/>
</dbReference>
<accession>A0A126X2I4</accession>
<feature type="domain" description="PAC" evidence="8">
    <location>
        <begin position="354"/>
        <end position="408"/>
    </location>
</feature>
<feature type="domain" description="PAS" evidence="7">
    <location>
        <begin position="307"/>
        <end position="353"/>
    </location>
</feature>
<proteinExistence type="evidence at transcript level"/>
<dbReference type="Pfam" id="PF13426">
    <property type="entry name" value="PAS_9"/>
    <property type="match status" value="2"/>
</dbReference>
<evidence type="ECO:0000256" key="3">
    <source>
        <dbReference type="ARBA" id="ARBA00022630"/>
    </source>
</evidence>
<evidence type="ECO:0000256" key="2">
    <source>
        <dbReference type="ARBA" id="ARBA00022606"/>
    </source>
</evidence>
<keyword evidence="5" id="KW-0157">Chromophore</keyword>
<dbReference type="Gene3D" id="3.30.450.20">
    <property type="entry name" value="PAS domain"/>
    <property type="match status" value="2"/>
</dbReference>
<keyword evidence="1" id="KW-0600">Photoreceptor protein</keyword>
<keyword evidence="2" id="KW-0716">Sensory transduction</keyword>
<dbReference type="EMBL" id="KU701254">
    <property type="protein sequence ID" value="AML78888.1"/>
    <property type="molecule type" value="mRNA"/>
</dbReference>
<dbReference type="InterPro" id="IPR035965">
    <property type="entry name" value="PAS-like_dom_sf"/>
</dbReference>
<feature type="domain" description="PAS" evidence="7">
    <location>
        <begin position="70"/>
        <end position="116"/>
    </location>
</feature>
<evidence type="ECO:0000259" key="7">
    <source>
        <dbReference type="PROSITE" id="PS50112"/>
    </source>
</evidence>
<dbReference type="PANTHER" id="PTHR47429">
    <property type="entry name" value="PROTEIN TWIN LOV 1"/>
    <property type="match status" value="1"/>
</dbReference>
<name>A0A126X2I4_9MONI</name>
<protein>
    <submittedName>
        <fullName evidence="9">Putative LOV domain-containing protein</fullName>
    </submittedName>
</protein>
<evidence type="ECO:0000256" key="4">
    <source>
        <dbReference type="ARBA" id="ARBA00022643"/>
    </source>
</evidence>
<dbReference type="AlphaFoldDB" id="A0A126X2I4"/>
<dbReference type="GO" id="GO:0009881">
    <property type="term" value="F:photoreceptor activity"/>
    <property type="evidence" value="ECO:0007669"/>
    <property type="project" value="UniProtKB-KW"/>
</dbReference>
<sequence>MGLQNPLPLPSPAPLAAFPHPSYTPSRSSFPDSIIQSLSQTYHQSLPQALHRLQHFNFVITDPRLPDHPIVFASDGFLLMTGYHAEEVLGRNSRFLQGPDTDRRTILEIRDAIREERACQVTLLNYTKQGWPFWNLLQMAPLYSKDDGNVIHFVGVQTPVSCSIAAAVRDLSNAASSALNSQGYKSKRGSGCVCQGTRSIYNVRESGAHKFPCIEQVGVAGTDLGQEQKCEVLEADKQKSILAMRSLMHELAESSKWKGAEVTQRRCSTVAARAAGERVVCSSLMLALTKIQQSFVLSNPHLPGMPIVHASDKFLRLTGYSRNEVLGRNCRFLQGPDTDIDVVQQIRECIKVEKACTVRILNYRKDKTSFWNFLHVAPVRSNGGKVAFFVGVQLDVTSADEVQCQNNGMTPHMQQLGAVGAIRVAVRSLQGPGLRRVQEQLCL</sequence>
<reference evidence="9" key="1">
    <citation type="journal article" date="2016" name="Proc. Natl. Acad. Sci. U.S.A.">
        <title>Functional and topological diversity of LOV domain photoreceptors.</title>
        <authorList>
            <person name="Glantz S.T."/>
            <person name="Carpenter E.J."/>
            <person name="Melkonian M."/>
            <person name="Gardner K.H."/>
            <person name="Boyden E.S."/>
            <person name="Wong G.K."/>
            <person name="Chow B.Y."/>
        </authorList>
    </citation>
    <scope>NUCLEOTIDE SEQUENCE</scope>
    <source>
        <strain evidence="9">UOMY_2005476</strain>
    </source>
</reference>
<dbReference type="SUPFAM" id="SSF55785">
    <property type="entry name" value="PYP-like sensor domain (PAS domain)"/>
    <property type="match status" value="2"/>
</dbReference>
<evidence type="ECO:0000256" key="1">
    <source>
        <dbReference type="ARBA" id="ARBA00022543"/>
    </source>
</evidence>
<dbReference type="CDD" id="cd00130">
    <property type="entry name" value="PAS"/>
    <property type="match status" value="2"/>
</dbReference>
<dbReference type="InterPro" id="IPR000014">
    <property type="entry name" value="PAS"/>
</dbReference>
<evidence type="ECO:0000256" key="5">
    <source>
        <dbReference type="ARBA" id="ARBA00022991"/>
    </source>
</evidence>
<dbReference type="NCBIfam" id="TIGR00229">
    <property type="entry name" value="sensory_box"/>
    <property type="match status" value="2"/>
</dbReference>
<dbReference type="PROSITE" id="PS50112">
    <property type="entry name" value="PAS"/>
    <property type="match status" value="2"/>
</dbReference>
<evidence type="ECO:0000313" key="9">
    <source>
        <dbReference type="EMBL" id="AML78888.1"/>
    </source>
</evidence>
<dbReference type="InterPro" id="IPR000700">
    <property type="entry name" value="PAS-assoc_C"/>
</dbReference>
<dbReference type="SMART" id="SM00086">
    <property type="entry name" value="PAC"/>
    <property type="match status" value="2"/>
</dbReference>
<evidence type="ECO:0000256" key="6">
    <source>
        <dbReference type="ARBA" id="ARBA00023170"/>
    </source>
</evidence>
<keyword evidence="6" id="KW-0675">Receptor</keyword>
<keyword evidence="3" id="KW-0285">Flavoprotein</keyword>
<evidence type="ECO:0000259" key="8">
    <source>
        <dbReference type="PROSITE" id="PS50113"/>
    </source>
</evidence>
<dbReference type="SMART" id="SM00091">
    <property type="entry name" value="PAS"/>
    <property type="match status" value="2"/>
</dbReference>
<keyword evidence="4" id="KW-0288">FMN</keyword>
<dbReference type="InterPro" id="IPR001610">
    <property type="entry name" value="PAC"/>
</dbReference>
<dbReference type="PANTHER" id="PTHR47429:SF2">
    <property type="entry name" value="PROTEIN TWIN LOV 1"/>
    <property type="match status" value="1"/>
</dbReference>
<dbReference type="GO" id="GO:0009637">
    <property type="term" value="P:response to blue light"/>
    <property type="evidence" value="ECO:0007669"/>
    <property type="project" value="UniProtKB-ARBA"/>
</dbReference>
<dbReference type="PROSITE" id="PS50113">
    <property type="entry name" value="PAC"/>
    <property type="match status" value="1"/>
</dbReference>
<organism evidence="9">
    <name type="scientific">Osmunda sp. BC-2016</name>
    <dbReference type="NCBI Taxonomy" id="1799607"/>
    <lineage>
        <taxon>Eukaryota</taxon>
        <taxon>Viridiplantae</taxon>
        <taxon>Streptophyta</taxon>
        <taxon>Embryophyta</taxon>
        <taxon>Tracheophyta</taxon>
        <taxon>Polypodiopsida</taxon>
        <taxon>Polypodiidae</taxon>
        <taxon>Osmundales</taxon>
        <taxon>Osmundaceae</taxon>
        <taxon>Osmunda</taxon>
    </lineage>
</organism>